<reference evidence="3 4" key="1">
    <citation type="submission" date="2019-04" db="EMBL/GenBank/DDBJ databases">
        <authorList>
            <person name="Schori C."/>
            <person name="Ahrens C."/>
        </authorList>
    </citation>
    <scope>NUCLEOTIDE SEQUENCE [LARGE SCALE GENOMIC DNA]</scope>
    <source>
        <strain evidence="3 4">DSM 2950</strain>
    </source>
</reference>
<feature type="domain" description="Transcobalamin-like C-terminal" evidence="2">
    <location>
        <begin position="220"/>
        <end position="297"/>
    </location>
</feature>
<proteinExistence type="predicted"/>
<dbReference type="GeneID" id="75053360"/>
<feature type="compositionally biased region" description="Low complexity" evidence="1">
    <location>
        <begin position="119"/>
        <end position="128"/>
    </location>
</feature>
<dbReference type="AlphaFoldDB" id="A0A7G5N2Q3"/>
<feature type="region of interest" description="Disordered" evidence="1">
    <location>
        <begin position="40"/>
        <end position="163"/>
    </location>
</feature>
<dbReference type="Proteomes" id="UP000515789">
    <property type="component" value="Chromosome"/>
</dbReference>
<feature type="compositionally biased region" description="Polar residues" evidence="1">
    <location>
        <begin position="141"/>
        <end position="150"/>
    </location>
</feature>
<protein>
    <submittedName>
        <fullName evidence="3">DUF4430 domain-containing protein</fullName>
    </submittedName>
</protein>
<evidence type="ECO:0000256" key="1">
    <source>
        <dbReference type="SAM" id="MobiDB-lite"/>
    </source>
</evidence>
<feature type="compositionally biased region" description="Basic and acidic residues" evidence="1">
    <location>
        <begin position="52"/>
        <end position="80"/>
    </location>
</feature>
<dbReference type="Gene3D" id="2.170.130.30">
    <property type="match status" value="1"/>
</dbReference>
<feature type="compositionally biased region" description="Basic and acidic residues" evidence="1">
    <location>
        <begin position="109"/>
        <end position="118"/>
    </location>
</feature>
<organism evidence="3 4">
    <name type="scientific">Blautia producta</name>
    <dbReference type="NCBI Taxonomy" id="33035"/>
    <lineage>
        <taxon>Bacteria</taxon>
        <taxon>Bacillati</taxon>
        <taxon>Bacillota</taxon>
        <taxon>Clostridia</taxon>
        <taxon>Lachnospirales</taxon>
        <taxon>Lachnospiraceae</taxon>
        <taxon>Blautia</taxon>
    </lineage>
</organism>
<dbReference type="InterPro" id="IPR027954">
    <property type="entry name" value="Transcobalamin-like_C"/>
</dbReference>
<gene>
    <name evidence="3" type="ORF">E5259_28275</name>
</gene>
<dbReference type="RefSeq" id="WP_148360900.1">
    <property type="nucleotide sequence ID" value="NZ_AP031416.1"/>
</dbReference>
<feature type="compositionally biased region" description="Acidic residues" evidence="1">
    <location>
        <begin position="89"/>
        <end position="108"/>
    </location>
</feature>
<sequence length="310" mass="35068">MKKNTRKLAGVIIFAVLLIFTMVGCGTEKLDNTVKVQGESDDWMNDVNSSDSARRHYKIEGEEEKDSKEKESKEKKDEQKNSQNKTGESTDEEDEEYFDAESAGEDTVDYSKYEDKKNSGNNSGSESGDGNEKTAGGVTYSDGSATNQGKYETDPIPDGQQNPVEPGEIPVDTSKENTCYLSITCETILDNMENLTEGKESLVPSDGVIYGRREVTFYEGETVSDVLKREMQNNRIHMEYSFTPVYNSDYIEGINNLYEYDCGRGSGWMYCVNGWYPNYGCSRYIVQPGDEIEWHYTCDFGRDLGVDWMR</sequence>
<name>A0A7G5N2Q3_9FIRM</name>
<evidence type="ECO:0000313" key="3">
    <source>
        <dbReference type="EMBL" id="QMW81146.1"/>
    </source>
</evidence>
<dbReference type="Pfam" id="PF14478">
    <property type="entry name" value="DUF4430"/>
    <property type="match status" value="1"/>
</dbReference>
<dbReference type="EMBL" id="CP039126">
    <property type="protein sequence ID" value="QMW81146.1"/>
    <property type="molecule type" value="Genomic_DNA"/>
</dbReference>
<accession>A0A7G5N2Q3</accession>
<evidence type="ECO:0000313" key="4">
    <source>
        <dbReference type="Proteomes" id="UP000515789"/>
    </source>
</evidence>
<evidence type="ECO:0000259" key="2">
    <source>
        <dbReference type="Pfam" id="PF14478"/>
    </source>
</evidence>
<dbReference type="PROSITE" id="PS51257">
    <property type="entry name" value="PROKAR_LIPOPROTEIN"/>
    <property type="match status" value="1"/>
</dbReference>